<accession>A0A9P7DDT0</accession>
<dbReference type="AlphaFoldDB" id="A0A9P7DDT0"/>
<name>A0A9P7DDT0_9AGAM</name>
<dbReference type="Proteomes" id="UP000719766">
    <property type="component" value="Unassembled WGS sequence"/>
</dbReference>
<reference evidence="1" key="1">
    <citation type="journal article" date="2020" name="New Phytol.">
        <title>Comparative genomics reveals dynamic genome evolution in host specialist ectomycorrhizal fungi.</title>
        <authorList>
            <person name="Lofgren L.A."/>
            <person name="Nguyen N.H."/>
            <person name="Vilgalys R."/>
            <person name="Ruytinx J."/>
            <person name="Liao H.L."/>
            <person name="Branco S."/>
            <person name="Kuo A."/>
            <person name="LaButti K."/>
            <person name="Lipzen A."/>
            <person name="Andreopoulos W."/>
            <person name="Pangilinan J."/>
            <person name="Riley R."/>
            <person name="Hundley H."/>
            <person name="Na H."/>
            <person name="Barry K."/>
            <person name="Grigoriev I.V."/>
            <person name="Stajich J.E."/>
            <person name="Kennedy P.G."/>
        </authorList>
    </citation>
    <scope>NUCLEOTIDE SEQUENCE</scope>
    <source>
        <strain evidence="1">S12</strain>
    </source>
</reference>
<organism evidence="1 2">
    <name type="scientific">Suillus plorans</name>
    <dbReference type="NCBI Taxonomy" id="116603"/>
    <lineage>
        <taxon>Eukaryota</taxon>
        <taxon>Fungi</taxon>
        <taxon>Dikarya</taxon>
        <taxon>Basidiomycota</taxon>
        <taxon>Agaricomycotina</taxon>
        <taxon>Agaricomycetes</taxon>
        <taxon>Agaricomycetidae</taxon>
        <taxon>Boletales</taxon>
        <taxon>Suillineae</taxon>
        <taxon>Suillaceae</taxon>
        <taxon>Suillus</taxon>
    </lineage>
</organism>
<gene>
    <name evidence="1" type="ORF">HD556DRAFT_1447565</name>
</gene>
<evidence type="ECO:0000313" key="2">
    <source>
        <dbReference type="Proteomes" id="UP000719766"/>
    </source>
</evidence>
<dbReference type="RefSeq" id="XP_041155900.1">
    <property type="nucleotide sequence ID" value="XM_041307297.1"/>
</dbReference>
<dbReference type="OrthoDB" id="2689377at2759"/>
<comment type="caution">
    <text evidence="1">The sequence shown here is derived from an EMBL/GenBank/DDBJ whole genome shotgun (WGS) entry which is preliminary data.</text>
</comment>
<dbReference type="GeneID" id="64601061"/>
<dbReference type="EMBL" id="JABBWE010000065">
    <property type="protein sequence ID" value="KAG1788717.1"/>
    <property type="molecule type" value="Genomic_DNA"/>
</dbReference>
<proteinExistence type="predicted"/>
<keyword evidence="2" id="KW-1185">Reference proteome</keyword>
<evidence type="ECO:0000313" key="1">
    <source>
        <dbReference type="EMBL" id="KAG1788717.1"/>
    </source>
</evidence>
<sequence length="130" mass="14601">MSISFDPSEWISCGRSFPQTGPPKFIQNEIKRLQSMPPWIRISIPSRDLPVDTLLNLPINLAFDDVDKGSAPTFFSKKPALLDSELPKDFLSCPIPSLALSSELQQLFGQAWFDGCHSIIHAAFPFWSHK</sequence>
<protein>
    <submittedName>
        <fullName evidence="1">Uncharacterized protein</fullName>
    </submittedName>
</protein>